<dbReference type="Proteomes" id="UP000272729">
    <property type="component" value="Unassembled WGS sequence"/>
</dbReference>
<dbReference type="InterPro" id="IPR000639">
    <property type="entry name" value="Epox_hydrolase-like"/>
</dbReference>
<evidence type="ECO:0000313" key="2">
    <source>
        <dbReference type="EMBL" id="RKT67549.1"/>
    </source>
</evidence>
<proteinExistence type="predicted"/>
<dbReference type="FunFam" id="3.40.50.1820:FF:000173">
    <property type="entry name" value="Alpha/beta hydrolase"/>
    <property type="match status" value="1"/>
</dbReference>
<dbReference type="InterPro" id="IPR051340">
    <property type="entry name" value="Haloalkane_dehalogenase"/>
</dbReference>
<dbReference type="PRINTS" id="PR00111">
    <property type="entry name" value="ABHYDROLASE"/>
</dbReference>
<dbReference type="AlphaFoldDB" id="A0A495X1X3"/>
<reference evidence="2 3" key="1">
    <citation type="submission" date="2018-10" db="EMBL/GenBank/DDBJ databases">
        <title>Sequencing the genomes of 1000 actinobacteria strains.</title>
        <authorList>
            <person name="Klenk H.-P."/>
        </authorList>
    </citation>
    <scope>NUCLEOTIDE SEQUENCE [LARGE SCALE GENOMIC DNA]</scope>
    <source>
        <strain evidence="2 3">DSM 43911</strain>
    </source>
</reference>
<name>A0A495X1X3_9PSEU</name>
<dbReference type="OrthoDB" id="5431692at2"/>
<dbReference type="RefSeq" id="WP_121217920.1">
    <property type="nucleotide sequence ID" value="NZ_JBIUBA010000019.1"/>
</dbReference>
<dbReference type="Gene3D" id="3.40.50.1820">
    <property type="entry name" value="alpha/beta hydrolase"/>
    <property type="match status" value="1"/>
</dbReference>
<accession>A0A495X1X3</accession>
<dbReference type="InterPro" id="IPR029058">
    <property type="entry name" value="AB_hydrolase_fold"/>
</dbReference>
<protein>
    <submittedName>
        <fullName evidence="2">Pimeloyl-ACP methyl ester carboxylesterase</fullName>
    </submittedName>
</protein>
<dbReference type="EMBL" id="RBXR01000001">
    <property type="protein sequence ID" value="RKT67549.1"/>
    <property type="molecule type" value="Genomic_DNA"/>
</dbReference>
<keyword evidence="3" id="KW-1185">Reference proteome</keyword>
<comment type="caution">
    <text evidence="2">The sequence shown here is derived from an EMBL/GenBank/DDBJ whole genome shotgun (WGS) entry which is preliminary data.</text>
</comment>
<feature type="domain" description="AB hydrolase-1" evidence="1">
    <location>
        <begin position="25"/>
        <end position="267"/>
    </location>
</feature>
<dbReference type="Pfam" id="PF00561">
    <property type="entry name" value="Abhydrolase_1"/>
    <property type="match status" value="1"/>
</dbReference>
<dbReference type="PRINTS" id="PR00412">
    <property type="entry name" value="EPOXHYDRLASE"/>
</dbReference>
<dbReference type="PANTHER" id="PTHR42977">
    <property type="entry name" value="HYDROLASE-RELATED"/>
    <property type="match status" value="1"/>
</dbReference>
<organism evidence="2 3">
    <name type="scientific">Saccharothrix variisporea</name>
    <dbReference type="NCBI Taxonomy" id="543527"/>
    <lineage>
        <taxon>Bacteria</taxon>
        <taxon>Bacillati</taxon>
        <taxon>Actinomycetota</taxon>
        <taxon>Actinomycetes</taxon>
        <taxon>Pseudonocardiales</taxon>
        <taxon>Pseudonocardiaceae</taxon>
        <taxon>Saccharothrix</taxon>
    </lineage>
</organism>
<evidence type="ECO:0000259" key="1">
    <source>
        <dbReference type="Pfam" id="PF00561"/>
    </source>
</evidence>
<dbReference type="InterPro" id="IPR000073">
    <property type="entry name" value="AB_hydrolase_1"/>
</dbReference>
<dbReference type="GO" id="GO:0004301">
    <property type="term" value="F:epoxide hydrolase activity"/>
    <property type="evidence" value="ECO:0007669"/>
    <property type="project" value="TreeGrafter"/>
</dbReference>
<sequence>MTTYHHTDIDGLTVFHREAGHPDAPAIVLLHGFPTSSHMFRGLIPALADRYRVIAPDHIGFGHSSAPSVDEFDYTFDRLTEVTTTLLDRLGVRRHALYIQDYGAPIGLKIASRDPERVSAIITQSGNAYMEGFTPFWEPLFAYATAPGPDTEPAVRALLTEEATRWQYTHGVKDVSRISPDTWAHDQPLLDRPGNAEVQLALFRDYKNNLDAYPAFQQYFRDSQVPLLAVWGRNDEIFGPDGAVAYRRDLPEAEVHLLDAGHFALEDQLDTIAGYARGFLGRVLG</sequence>
<evidence type="ECO:0000313" key="3">
    <source>
        <dbReference type="Proteomes" id="UP000272729"/>
    </source>
</evidence>
<gene>
    <name evidence="2" type="ORF">DFJ66_0724</name>
</gene>
<dbReference type="SUPFAM" id="SSF53474">
    <property type="entry name" value="alpha/beta-Hydrolases"/>
    <property type="match status" value="1"/>
</dbReference>
<dbReference type="PANTHER" id="PTHR42977:SF1">
    <property type="entry name" value="BLR6576 PROTEIN"/>
    <property type="match status" value="1"/>
</dbReference>